<dbReference type="AlphaFoldDB" id="A0A3D9IXP0"/>
<sequence>MSVQVEITRTIRAPRDLVFKAFTDPEQLPHWWGPKGWTFEVSVSDFRPGGVFHYSQKSPEGDLMWVKFLYHEVSKSDKLVYSSFFSDEEGNIVRAPFDPDWPLETLNTLTLAEDEGTTTITIVVALVSPTEVESATFKASHEILNEGFSRTFEQLAEYLSR</sequence>
<evidence type="ECO:0000313" key="4">
    <source>
        <dbReference type="Proteomes" id="UP000256869"/>
    </source>
</evidence>
<comment type="similarity">
    <text evidence="1">Belongs to the AHA1 family.</text>
</comment>
<dbReference type="Gene3D" id="3.30.530.20">
    <property type="match status" value="1"/>
</dbReference>
<name>A0A3D9IXP0_9BACL</name>
<dbReference type="InterPro" id="IPR013538">
    <property type="entry name" value="ASHA1/2-like_C"/>
</dbReference>
<protein>
    <submittedName>
        <fullName evidence="3">Uncharacterized protein YndB with AHSA1/START domain</fullName>
    </submittedName>
</protein>
<gene>
    <name evidence="3" type="ORF">DFP95_101778</name>
</gene>
<dbReference type="SUPFAM" id="SSF55961">
    <property type="entry name" value="Bet v1-like"/>
    <property type="match status" value="1"/>
</dbReference>
<dbReference type="Pfam" id="PF08327">
    <property type="entry name" value="AHSA1"/>
    <property type="match status" value="1"/>
</dbReference>
<comment type="caution">
    <text evidence="3">The sequence shown here is derived from an EMBL/GenBank/DDBJ whole genome shotgun (WGS) entry which is preliminary data.</text>
</comment>
<dbReference type="OrthoDB" id="118413at2"/>
<proteinExistence type="inferred from homology"/>
<dbReference type="RefSeq" id="WP_115991206.1">
    <property type="nucleotide sequence ID" value="NZ_QRDY01000001.1"/>
</dbReference>
<keyword evidence="4" id="KW-1185">Reference proteome</keyword>
<evidence type="ECO:0000313" key="3">
    <source>
        <dbReference type="EMBL" id="RED66279.1"/>
    </source>
</evidence>
<evidence type="ECO:0000256" key="1">
    <source>
        <dbReference type="ARBA" id="ARBA00006817"/>
    </source>
</evidence>
<evidence type="ECO:0000259" key="2">
    <source>
        <dbReference type="Pfam" id="PF08327"/>
    </source>
</evidence>
<accession>A0A3D9IXP0</accession>
<reference evidence="3 4" key="1">
    <citation type="submission" date="2018-07" db="EMBL/GenBank/DDBJ databases">
        <title>Genomic Encyclopedia of Type Strains, Phase III (KMG-III): the genomes of soil and plant-associated and newly described type strains.</title>
        <authorList>
            <person name="Whitman W."/>
        </authorList>
    </citation>
    <scope>NUCLEOTIDE SEQUENCE [LARGE SCALE GENOMIC DNA]</scope>
    <source>
        <strain evidence="3 4">CECT 8236</strain>
    </source>
</reference>
<dbReference type="EMBL" id="QRDY01000001">
    <property type="protein sequence ID" value="RED66279.1"/>
    <property type="molecule type" value="Genomic_DNA"/>
</dbReference>
<feature type="domain" description="Activator of Hsp90 ATPase homologue 1/2-like C-terminal" evidence="2">
    <location>
        <begin position="12"/>
        <end position="159"/>
    </location>
</feature>
<organism evidence="3 4">
    <name type="scientific">Cohnella lupini</name>
    <dbReference type="NCBI Taxonomy" id="1294267"/>
    <lineage>
        <taxon>Bacteria</taxon>
        <taxon>Bacillati</taxon>
        <taxon>Bacillota</taxon>
        <taxon>Bacilli</taxon>
        <taxon>Bacillales</taxon>
        <taxon>Paenibacillaceae</taxon>
        <taxon>Cohnella</taxon>
    </lineage>
</organism>
<dbReference type="Proteomes" id="UP000256869">
    <property type="component" value="Unassembled WGS sequence"/>
</dbReference>
<dbReference type="InterPro" id="IPR023393">
    <property type="entry name" value="START-like_dom_sf"/>
</dbReference>